<evidence type="ECO:0000256" key="6">
    <source>
        <dbReference type="SAM" id="MobiDB-lite"/>
    </source>
</evidence>
<dbReference type="InterPro" id="IPR035979">
    <property type="entry name" value="RBD_domain_sf"/>
</dbReference>
<dbReference type="InterPro" id="IPR000504">
    <property type="entry name" value="RRM_dom"/>
</dbReference>
<accession>F1KYQ3</accession>
<protein>
    <submittedName>
        <fullName evidence="8">RNA-binding protein 34</fullName>
    </submittedName>
</protein>
<dbReference type="GO" id="GO:0003723">
    <property type="term" value="F:RNA binding"/>
    <property type="evidence" value="ECO:0007669"/>
    <property type="project" value="UniProtKB-UniRule"/>
</dbReference>
<name>F1KYQ3_ASCSU</name>
<feature type="region of interest" description="Disordered" evidence="6">
    <location>
        <begin position="97"/>
        <end position="119"/>
    </location>
</feature>
<evidence type="ECO:0000256" key="1">
    <source>
        <dbReference type="ARBA" id="ARBA00004604"/>
    </source>
</evidence>
<reference evidence="8" key="1">
    <citation type="journal article" date="2011" name="Genome Res.">
        <title>Deep small RNA sequencing from the nematode Ascaris reveals conservation, functional diversification, and novel developmental profiles.</title>
        <authorList>
            <person name="Wang J."/>
            <person name="Czech B."/>
            <person name="Crunk A."/>
            <person name="Wallace A."/>
            <person name="Mitreva M."/>
            <person name="Hannon G.J."/>
            <person name="Davis R.E."/>
        </authorList>
    </citation>
    <scope>NUCLEOTIDE SEQUENCE</scope>
</reference>
<dbReference type="SUPFAM" id="SSF54928">
    <property type="entry name" value="RNA-binding domain, RBD"/>
    <property type="match status" value="2"/>
</dbReference>
<evidence type="ECO:0000256" key="5">
    <source>
        <dbReference type="PROSITE-ProRule" id="PRU00176"/>
    </source>
</evidence>
<feature type="region of interest" description="Disordered" evidence="6">
    <location>
        <begin position="344"/>
        <end position="376"/>
    </location>
</feature>
<dbReference type="EMBL" id="JI168164">
    <property type="protein sequence ID" value="ADY43007.1"/>
    <property type="molecule type" value="mRNA"/>
</dbReference>
<dbReference type="AlphaFoldDB" id="F1KYQ3"/>
<dbReference type="CDD" id="cd12394">
    <property type="entry name" value="RRM1_RBM34"/>
    <property type="match status" value="1"/>
</dbReference>
<comment type="subcellular location">
    <subcellularLocation>
        <location evidence="1">Nucleus</location>
        <location evidence="1">Nucleolus</location>
    </subcellularLocation>
</comment>
<feature type="domain" description="RRM" evidence="7">
    <location>
        <begin position="127"/>
        <end position="221"/>
    </location>
</feature>
<evidence type="ECO:0000259" key="7">
    <source>
        <dbReference type="PROSITE" id="PS50102"/>
    </source>
</evidence>
<comment type="similarity">
    <text evidence="2">Belongs to the RRM RBM34 family.</text>
</comment>
<sequence>MKRHSKKIRRSEEAADISNEYIPGALTALLNSNVDNASEYKKVKKRKKSASNEENISNAVSLFFEKNASTTKVPEMPVGSAVFEPKKIKVELENDEEYGTQRKHASRETQRLNRVKKEKMTAEEKERTIFVGNAPTSATRKSIKKLFSKYGTIESVRLRSVVSDNAKLSKKIAVLKNDLSPKMHSLHFYVKFINADSVKAALDMNGEKLDDHRLRVDSCASKRNYDSQKTVFIGNVPFGTQEDDLCAHFEKCGDVDFVRIVRDRATGIGKGIAFVAFKETAVIPIALKMDGSDFGGRQLRVTRIQKKNKRLLGKEASSKKKMAKKSAISEKRLSKFITSNRKVMKEKATTSGSMKKWVRKKIKKRQLKSGSKSVMS</sequence>
<keyword evidence="4" id="KW-0539">Nucleus</keyword>
<dbReference type="PANTHER" id="PTHR23236">
    <property type="entry name" value="EUKARYOTIC TRANSLATION INITIATION FACTOR 4B/4H"/>
    <property type="match status" value="1"/>
</dbReference>
<keyword evidence="3 5" id="KW-0694">RNA-binding</keyword>
<evidence type="ECO:0000256" key="2">
    <source>
        <dbReference type="ARBA" id="ARBA00007077"/>
    </source>
</evidence>
<dbReference type="CDD" id="cd12395">
    <property type="entry name" value="RRM2_RBM34"/>
    <property type="match status" value="1"/>
</dbReference>
<dbReference type="Gene3D" id="3.30.70.330">
    <property type="match status" value="2"/>
</dbReference>
<dbReference type="GO" id="GO:0005730">
    <property type="term" value="C:nucleolus"/>
    <property type="evidence" value="ECO:0007669"/>
    <property type="project" value="UniProtKB-SubCell"/>
</dbReference>
<feature type="compositionally biased region" description="Basic residues" evidence="6">
    <location>
        <begin position="356"/>
        <end position="367"/>
    </location>
</feature>
<dbReference type="SMART" id="SM00360">
    <property type="entry name" value="RRM"/>
    <property type="match status" value="2"/>
</dbReference>
<feature type="domain" description="RRM" evidence="7">
    <location>
        <begin position="229"/>
        <end position="306"/>
    </location>
</feature>
<proteinExistence type="evidence at transcript level"/>
<dbReference type="InterPro" id="IPR012677">
    <property type="entry name" value="Nucleotide-bd_a/b_plait_sf"/>
</dbReference>
<dbReference type="PANTHER" id="PTHR23236:SF25">
    <property type="entry name" value="RNA-BINDING PROTEIN 34"/>
    <property type="match status" value="1"/>
</dbReference>
<dbReference type="Pfam" id="PF00076">
    <property type="entry name" value="RRM_1"/>
    <property type="match status" value="2"/>
</dbReference>
<evidence type="ECO:0000256" key="4">
    <source>
        <dbReference type="ARBA" id="ARBA00023242"/>
    </source>
</evidence>
<evidence type="ECO:0000256" key="3">
    <source>
        <dbReference type="ARBA" id="ARBA00022884"/>
    </source>
</evidence>
<evidence type="ECO:0000313" key="8">
    <source>
        <dbReference type="EMBL" id="ADY43007.1"/>
    </source>
</evidence>
<dbReference type="PROSITE" id="PS50102">
    <property type="entry name" value="RRM"/>
    <property type="match status" value="2"/>
</dbReference>
<organism evidence="8">
    <name type="scientific">Ascaris suum</name>
    <name type="common">Pig roundworm</name>
    <name type="synonym">Ascaris lumbricoides</name>
    <dbReference type="NCBI Taxonomy" id="6253"/>
    <lineage>
        <taxon>Eukaryota</taxon>
        <taxon>Metazoa</taxon>
        <taxon>Ecdysozoa</taxon>
        <taxon>Nematoda</taxon>
        <taxon>Chromadorea</taxon>
        <taxon>Rhabditida</taxon>
        <taxon>Spirurina</taxon>
        <taxon>Ascaridomorpha</taxon>
        <taxon>Ascaridoidea</taxon>
        <taxon>Ascarididae</taxon>
        <taxon>Ascaris</taxon>
    </lineage>
</organism>
<dbReference type="InterPro" id="IPR034221">
    <property type="entry name" value="RBM34_RRM2"/>
</dbReference>